<comment type="caution">
    <text evidence="5">The sequence shown here is derived from an EMBL/GenBank/DDBJ whole genome shotgun (WGS) entry which is preliminary data.</text>
</comment>
<dbReference type="SUPFAM" id="SSF141130">
    <property type="entry name" value="Acetamidase/Formamidase-like"/>
    <property type="match status" value="1"/>
</dbReference>
<feature type="domain" description="HTH araC/xylS-type" evidence="4">
    <location>
        <begin position="211"/>
        <end position="312"/>
    </location>
</feature>
<dbReference type="PANTHER" id="PTHR31891">
    <property type="entry name" value="FORMAMIDASE C869.04-RELATED"/>
    <property type="match status" value="1"/>
</dbReference>
<reference evidence="5 6" key="1">
    <citation type="submission" date="2017-08" db="EMBL/GenBank/DDBJ databases">
        <title>Infants hospitalized years apart are colonized by the same room-sourced microbial strains.</title>
        <authorList>
            <person name="Brooks B."/>
            <person name="Olm M.R."/>
            <person name="Firek B.A."/>
            <person name="Baker R."/>
            <person name="Thomas B.C."/>
            <person name="Morowitz M.J."/>
            <person name="Banfield J.F."/>
        </authorList>
    </citation>
    <scope>NUCLEOTIDE SEQUENCE [LARGE SCALE GENOMIC DNA]</scope>
    <source>
        <strain evidence="5">S2_005_002_R2_34</strain>
    </source>
</reference>
<dbReference type="GO" id="GO:0003700">
    <property type="term" value="F:DNA-binding transcription factor activity"/>
    <property type="evidence" value="ECO:0007669"/>
    <property type="project" value="InterPro"/>
</dbReference>
<name>A0A2W5PQM7_RHOSU</name>
<dbReference type="InterPro" id="IPR004304">
    <property type="entry name" value="FmdA_AmdA"/>
</dbReference>
<dbReference type="Pfam" id="PF12833">
    <property type="entry name" value="HTH_18"/>
    <property type="match status" value="1"/>
</dbReference>
<dbReference type="InterPro" id="IPR011051">
    <property type="entry name" value="RmlC_Cupin_sf"/>
</dbReference>
<feature type="compositionally biased region" description="Low complexity" evidence="3">
    <location>
        <begin position="314"/>
        <end position="327"/>
    </location>
</feature>
<dbReference type="GO" id="GO:0043565">
    <property type="term" value="F:sequence-specific DNA binding"/>
    <property type="evidence" value="ECO:0007669"/>
    <property type="project" value="InterPro"/>
</dbReference>
<gene>
    <name evidence="5" type="ORF">DI556_18540</name>
</gene>
<accession>A0A2W5PQM7</accession>
<keyword evidence="1" id="KW-0805">Transcription regulation</keyword>
<dbReference type="Gene3D" id="1.10.10.60">
    <property type="entry name" value="Homeodomain-like"/>
    <property type="match status" value="1"/>
</dbReference>
<keyword evidence="2" id="KW-0804">Transcription</keyword>
<evidence type="ECO:0000259" key="4">
    <source>
        <dbReference type="PROSITE" id="PS01124"/>
    </source>
</evidence>
<sequence length="780" mass="82968">MNIARVSADAFPVAEQRRAWLAALDQLALSAETPGTAAPVPGWIAARATASGARIAMLVGGPQVLRPRALPAPTAPVLIALVLRGRARLVADGRRTECAANDILALDAGADWRLEARTDIELVALALPRGPLLSRLGRNSGGLGAGVLGATVAALAAKPLLRTVAQNFAEADPADLAAIEMALTELVSSALLTETLAPDGGLTQTQAEHFRRVAAAIDARLTEPELSVGEIARREGFSVRYLQRLFARRGESFSDYLRRERLERCRADLADPKRARESVATIAQRWGFREQAHFTRAFGAAFGLTPTEARRPADPGAPGPAFRGRPTGPRRSKAARVPAAPPCPGATSAPRPAAPDRHHLPAHAGTVHWGYLSRALPPALRVEPGAIVTVETLTQHGGDDLARFVTGDPGAESVFAWTAAHKAIDRRGAGPMNAAIFGRGAGEGFGVHICTGPIHVRGAEPGDVLEVEILDLAPRPCANPAFAGKAFASNVSAWWGYQYDDLLGPGDKRETVTIYEIDLADPSHARALHSYRWTPQTDPFGVRHATIDYPGIPVDPNSVERRDGVLTGVTVPARPHFGFVGVAPREAEIVDSIPPGYFGGNLDNWRIGKGARIFLPVAVEGALLSVGDGHFAQGDGEINGTGLECSLTGTLRLALHKAGQLPAHLRGLPAPLLETGEHWIVQAFSFQNHLRDLGRDAQSEVYARSNVDLALRNAFRQTRRFLMEAFDLAEDEALSLMSVGVDFGVTQVADGNFGVHATIAKALFAGRAPQPRSAAAGDWR</sequence>
<evidence type="ECO:0000313" key="6">
    <source>
        <dbReference type="Proteomes" id="UP000249185"/>
    </source>
</evidence>
<dbReference type="Gene3D" id="3.10.28.20">
    <property type="entry name" value="Acetamidase/Formamidase-like domains"/>
    <property type="match status" value="1"/>
</dbReference>
<dbReference type="InterPro" id="IPR018060">
    <property type="entry name" value="HTH_AraC"/>
</dbReference>
<evidence type="ECO:0000256" key="1">
    <source>
        <dbReference type="ARBA" id="ARBA00023015"/>
    </source>
</evidence>
<dbReference type="PANTHER" id="PTHR31891:SF1">
    <property type="entry name" value="FORMAMIDASE C869.04-RELATED"/>
    <property type="match status" value="1"/>
</dbReference>
<dbReference type="SUPFAM" id="SSF46689">
    <property type="entry name" value="Homeodomain-like"/>
    <property type="match status" value="1"/>
</dbReference>
<dbReference type="SMART" id="SM00342">
    <property type="entry name" value="HTH_ARAC"/>
    <property type="match status" value="1"/>
</dbReference>
<organism evidence="5 6">
    <name type="scientific">Rhodovulum sulfidophilum</name>
    <name type="common">Rhodobacter sulfidophilus</name>
    <dbReference type="NCBI Taxonomy" id="35806"/>
    <lineage>
        <taxon>Bacteria</taxon>
        <taxon>Pseudomonadati</taxon>
        <taxon>Pseudomonadota</taxon>
        <taxon>Alphaproteobacteria</taxon>
        <taxon>Rhodobacterales</taxon>
        <taxon>Paracoccaceae</taxon>
        <taxon>Rhodovulum</taxon>
    </lineage>
</organism>
<dbReference type="Proteomes" id="UP000249185">
    <property type="component" value="Unassembled WGS sequence"/>
</dbReference>
<dbReference type="GO" id="GO:0016811">
    <property type="term" value="F:hydrolase activity, acting on carbon-nitrogen (but not peptide) bonds, in linear amides"/>
    <property type="evidence" value="ECO:0007669"/>
    <property type="project" value="InterPro"/>
</dbReference>
<dbReference type="PROSITE" id="PS01124">
    <property type="entry name" value="HTH_ARAC_FAMILY_2"/>
    <property type="match status" value="1"/>
</dbReference>
<evidence type="ECO:0000256" key="2">
    <source>
        <dbReference type="ARBA" id="ARBA00023163"/>
    </source>
</evidence>
<proteinExistence type="predicted"/>
<dbReference type="SUPFAM" id="SSF51182">
    <property type="entry name" value="RmlC-like cupins"/>
    <property type="match status" value="1"/>
</dbReference>
<feature type="region of interest" description="Disordered" evidence="3">
    <location>
        <begin position="306"/>
        <end position="357"/>
    </location>
</feature>
<dbReference type="EMBL" id="QFPW01000019">
    <property type="protein sequence ID" value="PZQ46987.1"/>
    <property type="molecule type" value="Genomic_DNA"/>
</dbReference>
<evidence type="ECO:0000256" key="3">
    <source>
        <dbReference type="SAM" id="MobiDB-lite"/>
    </source>
</evidence>
<dbReference type="Pfam" id="PF14525">
    <property type="entry name" value="AraC_binding_2"/>
    <property type="match status" value="1"/>
</dbReference>
<dbReference type="InterPro" id="IPR035418">
    <property type="entry name" value="AraC-bd_2"/>
</dbReference>
<dbReference type="AlphaFoldDB" id="A0A2W5PQM7"/>
<dbReference type="Gene3D" id="2.60.120.580">
    <property type="entry name" value="Acetamidase/Formamidase-like domains"/>
    <property type="match status" value="1"/>
</dbReference>
<evidence type="ECO:0000313" key="5">
    <source>
        <dbReference type="EMBL" id="PZQ46987.1"/>
    </source>
</evidence>
<protein>
    <submittedName>
        <fullName evidence="5">AraC family transcriptional regulator</fullName>
    </submittedName>
</protein>
<dbReference type="InterPro" id="IPR009057">
    <property type="entry name" value="Homeodomain-like_sf"/>
</dbReference>
<dbReference type="Pfam" id="PF03069">
    <property type="entry name" value="FmdA_AmdA"/>
    <property type="match status" value="2"/>
</dbReference>